<dbReference type="EMBL" id="VCHE01000058">
    <property type="protein sequence ID" value="KAB2573456.1"/>
    <property type="molecule type" value="Genomic_DNA"/>
</dbReference>
<evidence type="ECO:0000313" key="2">
    <source>
        <dbReference type="Proteomes" id="UP000325902"/>
    </source>
</evidence>
<reference evidence="1 2" key="1">
    <citation type="journal article" date="2019" name="Sci. Rep.">
        <title>A multi-omics analysis of the grapevine pathogen Lasiodiplodia theobromae reveals that temperature affects the expression of virulence- and pathogenicity-related genes.</title>
        <authorList>
            <person name="Felix C."/>
            <person name="Meneses R."/>
            <person name="Goncalves M.F.M."/>
            <person name="Tilleman L."/>
            <person name="Duarte A.S."/>
            <person name="Jorrin-Novo J.V."/>
            <person name="Van de Peer Y."/>
            <person name="Deforce D."/>
            <person name="Van Nieuwerburgh F."/>
            <person name="Esteves A.C."/>
            <person name="Alves A."/>
        </authorList>
    </citation>
    <scope>NUCLEOTIDE SEQUENCE [LARGE SCALE GENOMIC DNA]</scope>
    <source>
        <strain evidence="1 2">LA-SOL3</strain>
    </source>
</reference>
<dbReference type="AlphaFoldDB" id="A0A5N5D6Q3"/>
<gene>
    <name evidence="1" type="ORF">DBV05_g7855</name>
</gene>
<name>A0A5N5D6Q3_9PEZI</name>
<dbReference type="OrthoDB" id="5386678at2759"/>
<comment type="caution">
    <text evidence="1">The sequence shown here is derived from an EMBL/GenBank/DDBJ whole genome shotgun (WGS) entry which is preliminary data.</text>
</comment>
<sequence>MKTLFNLIGLEIKNGSLHKIRGKSRRQEAFSLLLDFRTTSRLEDEPVCLASMLRLEQDRIAAIQSAPASQRMMSFYINCGWPSLTWAFMASQSSDRLQIPGFRWAPSSFLGGDNQGTTGARLAALKPYDWTYMQLMPHPSAGDPEYVLEIKCPGFRLYNPSGISLSSPPHQFSFMYRDCMFRASLDDMYDDFEFGHMALVLHNDPQAVERCYVEHETFQTRAFIINHYDLYADVASSQPYVVPYSCVATVWWHRSGQRDRSLVGASDLPYQFKVHGEMLPYGTTWLIS</sequence>
<protein>
    <submittedName>
        <fullName evidence="1">Uncharacterized protein</fullName>
    </submittedName>
</protein>
<evidence type="ECO:0000313" key="1">
    <source>
        <dbReference type="EMBL" id="KAB2573456.1"/>
    </source>
</evidence>
<keyword evidence="2" id="KW-1185">Reference proteome</keyword>
<organism evidence="1 2">
    <name type="scientific">Lasiodiplodia theobromae</name>
    <dbReference type="NCBI Taxonomy" id="45133"/>
    <lineage>
        <taxon>Eukaryota</taxon>
        <taxon>Fungi</taxon>
        <taxon>Dikarya</taxon>
        <taxon>Ascomycota</taxon>
        <taxon>Pezizomycotina</taxon>
        <taxon>Dothideomycetes</taxon>
        <taxon>Dothideomycetes incertae sedis</taxon>
        <taxon>Botryosphaeriales</taxon>
        <taxon>Botryosphaeriaceae</taxon>
        <taxon>Lasiodiplodia</taxon>
    </lineage>
</organism>
<accession>A0A5N5D6Q3</accession>
<proteinExistence type="predicted"/>
<dbReference type="Proteomes" id="UP000325902">
    <property type="component" value="Unassembled WGS sequence"/>
</dbReference>